<reference evidence="2" key="1">
    <citation type="journal article" date="2019" name="Int. J. Syst. Evol. Microbiol.">
        <title>The Global Catalogue of Microorganisms (GCM) 10K type strain sequencing project: providing services to taxonomists for standard genome sequencing and annotation.</title>
        <authorList>
            <consortium name="The Broad Institute Genomics Platform"/>
            <consortium name="The Broad Institute Genome Sequencing Center for Infectious Disease"/>
            <person name="Wu L."/>
            <person name="Ma J."/>
        </authorList>
    </citation>
    <scope>NUCLEOTIDE SEQUENCE [LARGE SCALE GENOMIC DNA]</scope>
    <source>
        <strain evidence="2">JCM 18306</strain>
    </source>
</reference>
<name>A0ABP9TDK4_9ACTN</name>
<evidence type="ECO:0000313" key="2">
    <source>
        <dbReference type="Proteomes" id="UP001499878"/>
    </source>
</evidence>
<gene>
    <name evidence="1" type="ORF">GCM10023323_72230</name>
</gene>
<dbReference type="Proteomes" id="UP001499878">
    <property type="component" value="Unassembled WGS sequence"/>
</dbReference>
<protein>
    <submittedName>
        <fullName evidence="1">Uncharacterized protein</fullName>
    </submittedName>
</protein>
<proteinExistence type="predicted"/>
<dbReference type="EMBL" id="BAABJR010000028">
    <property type="protein sequence ID" value="GAA5216986.1"/>
    <property type="molecule type" value="Genomic_DNA"/>
</dbReference>
<dbReference type="RefSeq" id="WP_345637904.1">
    <property type="nucleotide sequence ID" value="NZ_BAABJR010000028.1"/>
</dbReference>
<organism evidence="1 2">
    <name type="scientific">Streptomyces thinghirensis</name>
    <dbReference type="NCBI Taxonomy" id="551547"/>
    <lineage>
        <taxon>Bacteria</taxon>
        <taxon>Bacillati</taxon>
        <taxon>Actinomycetota</taxon>
        <taxon>Actinomycetes</taxon>
        <taxon>Kitasatosporales</taxon>
        <taxon>Streptomycetaceae</taxon>
        <taxon>Streptomyces</taxon>
    </lineage>
</organism>
<keyword evidence="2" id="KW-1185">Reference proteome</keyword>
<comment type="caution">
    <text evidence="1">The sequence shown here is derived from an EMBL/GenBank/DDBJ whole genome shotgun (WGS) entry which is preliminary data.</text>
</comment>
<evidence type="ECO:0000313" key="1">
    <source>
        <dbReference type="EMBL" id="GAA5216986.1"/>
    </source>
</evidence>
<accession>A0ABP9TDK4</accession>
<sequence length="158" mass="16755">MTTQPVMTTPSADTPVALRYALMPLDGTGIAVATVAAMLDNGAGGAAARVLAPGEVLPYGTVPVVVTDTTVYGVQRLEEALLRWGPLPKPWLVWVADAPARPVQDARFTVRALEGRLAGVARLPYLPVLRAVTGPDEALEYKDVQTAAARLRRTIEGK</sequence>